<proteinExistence type="predicted"/>
<evidence type="ECO:0000313" key="1">
    <source>
        <dbReference type="EMBL" id="AXR65613.1"/>
    </source>
</evidence>
<protein>
    <submittedName>
        <fullName evidence="1">Uncharacterized protein</fullName>
    </submittedName>
</protein>
<dbReference type="Proteomes" id="UP000258889">
    <property type="component" value="Chromosome i"/>
</dbReference>
<evidence type="ECO:0000313" key="2">
    <source>
        <dbReference type="Proteomes" id="UP000258889"/>
    </source>
</evidence>
<dbReference type="EMBL" id="CP030144">
    <property type="protein sequence ID" value="AXR65613.1"/>
    <property type="molecule type" value="Genomic_DNA"/>
</dbReference>
<gene>
    <name evidence="1" type="ORF">DQM28_16705</name>
</gene>
<accession>A0ABN5NXT4</accession>
<organism evidence="1 2">
    <name type="scientific">Leptospira mayottensis</name>
    <dbReference type="NCBI Taxonomy" id="1137606"/>
    <lineage>
        <taxon>Bacteria</taxon>
        <taxon>Pseudomonadati</taxon>
        <taxon>Spirochaetota</taxon>
        <taxon>Spirochaetia</taxon>
        <taxon>Leptospirales</taxon>
        <taxon>Leptospiraceae</taxon>
        <taxon>Leptospira</taxon>
    </lineage>
</organism>
<reference evidence="1 2" key="2">
    <citation type="submission" date="2018-09" db="EMBL/GenBank/DDBJ databases">
        <title>Complete Genome sequences of three Leptospira mayottensis isolates obtained from Tenrecid mammals endemic to the Malagasy region.</title>
        <authorList>
            <person name="Cordonin C."/>
            <person name="Toty C."/>
        </authorList>
    </citation>
    <scope>NUCLEOTIDE SEQUENCE [LARGE SCALE GENOMIC DNA]</scope>
    <source>
        <strain evidence="1 2">MDI222</strain>
    </source>
</reference>
<sequence>MVRIVLFEVQVARGGDAASLLGPQKHFKLRLEIKFMETHLSARLKTSKCRNYYNLKRQEKPPM</sequence>
<name>A0ABN5NXT4_9LEPT</name>
<keyword evidence="2" id="KW-1185">Reference proteome</keyword>
<reference evidence="1 2" key="1">
    <citation type="submission" date="2018-06" db="EMBL/GenBank/DDBJ databases">
        <authorList>
            <person name="Tortosa P."/>
        </authorList>
    </citation>
    <scope>NUCLEOTIDE SEQUENCE [LARGE SCALE GENOMIC DNA]</scope>
    <source>
        <strain evidence="1 2">MDI222</strain>
    </source>
</reference>